<evidence type="ECO:0000313" key="1">
    <source>
        <dbReference type="EMBL" id="GGE01498.1"/>
    </source>
</evidence>
<gene>
    <name evidence="1" type="ORF">GCM10011390_20490</name>
</gene>
<name>A0A916ZJV6_9HYPH</name>
<dbReference type="SUPFAM" id="SSF47413">
    <property type="entry name" value="lambda repressor-like DNA-binding domains"/>
    <property type="match status" value="1"/>
</dbReference>
<proteinExistence type="predicted"/>
<protein>
    <submittedName>
        <fullName evidence="1">Transcriptional regulator</fullName>
    </submittedName>
</protein>
<sequence>MMTPAECRAARALLEWSQLQLAEASGADVAAIRDFETGRLPPAEANVAALKGTLQNAGVEFVSEIGGGSGVRLR</sequence>
<dbReference type="CDD" id="cd00093">
    <property type="entry name" value="HTH_XRE"/>
    <property type="match status" value="1"/>
</dbReference>
<dbReference type="InterPro" id="IPR001387">
    <property type="entry name" value="Cro/C1-type_HTH"/>
</dbReference>
<dbReference type="EMBL" id="BMIQ01000003">
    <property type="protein sequence ID" value="GGE01498.1"/>
    <property type="molecule type" value="Genomic_DNA"/>
</dbReference>
<keyword evidence="2" id="KW-1185">Reference proteome</keyword>
<dbReference type="InterPro" id="IPR010982">
    <property type="entry name" value="Lambda_DNA-bd_dom_sf"/>
</dbReference>
<evidence type="ECO:0000313" key="2">
    <source>
        <dbReference type="Proteomes" id="UP000644699"/>
    </source>
</evidence>
<dbReference type="AlphaFoldDB" id="A0A916ZJV6"/>
<reference evidence="1" key="1">
    <citation type="journal article" date="2014" name="Int. J. Syst. Evol. Microbiol.">
        <title>Complete genome sequence of Corynebacterium casei LMG S-19264T (=DSM 44701T), isolated from a smear-ripened cheese.</title>
        <authorList>
            <consortium name="US DOE Joint Genome Institute (JGI-PGF)"/>
            <person name="Walter F."/>
            <person name="Albersmeier A."/>
            <person name="Kalinowski J."/>
            <person name="Ruckert C."/>
        </authorList>
    </citation>
    <scope>NUCLEOTIDE SEQUENCE</scope>
    <source>
        <strain evidence="1">CGMCC 1.15367</strain>
    </source>
</reference>
<comment type="caution">
    <text evidence="1">The sequence shown here is derived from an EMBL/GenBank/DDBJ whole genome shotgun (WGS) entry which is preliminary data.</text>
</comment>
<organism evidence="1 2">
    <name type="scientific">Aureimonas endophytica</name>
    <dbReference type="NCBI Taxonomy" id="2027858"/>
    <lineage>
        <taxon>Bacteria</taxon>
        <taxon>Pseudomonadati</taxon>
        <taxon>Pseudomonadota</taxon>
        <taxon>Alphaproteobacteria</taxon>
        <taxon>Hyphomicrobiales</taxon>
        <taxon>Aurantimonadaceae</taxon>
        <taxon>Aureimonas</taxon>
    </lineage>
</organism>
<reference evidence="1" key="2">
    <citation type="submission" date="2020-09" db="EMBL/GenBank/DDBJ databases">
        <authorList>
            <person name="Sun Q."/>
            <person name="Zhou Y."/>
        </authorList>
    </citation>
    <scope>NUCLEOTIDE SEQUENCE</scope>
    <source>
        <strain evidence="1">CGMCC 1.15367</strain>
    </source>
</reference>
<dbReference type="GO" id="GO:0003677">
    <property type="term" value="F:DNA binding"/>
    <property type="evidence" value="ECO:0007669"/>
    <property type="project" value="InterPro"/>
</dbReference>
<dbReference type="Proteomes" id="UP000644699">
    <property type="component" value="Unassembled WGS sequence"/>
</dbReference>
<accession>A0A916ZJV6</accession>
<dbReference type="Gene3D" id="1.10.260.40">
    <property type="entry name" value="lambda repressor-like DNA-binding domains"/>
    <property type="match status" value="1"/>
</dbReference>